<comment type="similarity">
    <text evidence="4">Belongs to the GPI family.</text>
</comment>
<keyword evidence="3 4" id="KW-0413">Isomerase</keyword>
<dbReference type="SUPFAM" id="SSF53697">
    <property type="entry name" value="SIS domain"/>
    <property type="match status" value="1"/>
</dbReference>
<sequence>MTALEVRAAGEAAEAVAAAVPALVADAVASRISAQDASLWGEAARSEAAVRLSWVSLATSSRPLVERIAELREDLRAEGVDHVVLCGMGGSSLAPEVITRTAGVELTVLDGTDPGQVRRALTDRLDRTVVVVSSKSGNTVETDSQRRALADAFTRAGIDAARRIVVVTDPGSGLQATAEEAGYRAVFTADPHVGGRYSALTAFGLVPSGLAGVDLGALLDEAEEAAEMLAADDEGNPALVLGAAIAGGATGRGEGRQDPPARDKVVIVEDGTPLVGFGDWAEQLIAESTGKEGTGVLPVVVAGTGAPEVASPGADTTVVRLVPDDALGTDTAATTGAEVRVSGALGAQFLLWEYATAVAGRLLGINPFDQPDVESAKKATRALLDERGSAQEAAFTDGAVEVRASTGLLEAGADSVPAALDALLGHLDGERGYVAVMAYLDRETDTELAQLREALAQRTGRPVTFGWGPRFLHSTGQYHKGGPATGVYLQVTGAPVDEVPIPGIPFSFGELIAAQAAGDASVLAEHGRPVLRLHLADRRSGTAQLLAAVRQGAPTAGGSGA</sequence>
<keyword evidence="7" id="KW-1185">Reference proteome</keyword>
<dbReference type="EMBL" id="BAABIL010000448">
    <property type="protein sequence ID" value="GAA4987909.1"/>
    <property type="molecule type" value="Genomic_DNA"/>
</dbReference>
<keyword evidence="1 4" id="KW-0312">Gluconeogenesis</keyword>
<dbReference type="PANTHER" id="PTHR11469:SF1">
    <property type="entry name" value="GLUCOSE-6-PHOSPHATE ISOMERASE"/>
    <property type="match status" value="1"/>
</dbReference>
<dbReference type="Proteomes" id="UP001501195">
    <property type="component" value="Unassembled WGS sequence"/>
</dbReference>
<name>A0ABP9I5L8_9ACTN</name>
<dbReference type="PANTHER" id="PTHR11469">
    <property type="entry name" value="GLUCOSE-6-PHOSPHATE ISOMERASE"/>
    <property type="match status" value="1"/>
</dbReference>
<dbReference type="GO" id="GO:0016853">
    <property type="term" value="F:isomerase activity"/>
    <property type="evidence" value="ECO:0007669"/>
    <property type="project" value="UniProtKB-KW"/>
</dbReference>
<dbReference type="PRINTS" id="PR00662">
    <property type="entry name" value="G6PISOMERASE"/>
</dbReference>
<accession>A0ABP9I5L8</accession>
<keyword evidence="2 4" id="KW-0324">Glycolysis</keyword>
<comment type="caution">
    <text evidence="6">The sequence shown here is derived from an EMBL/GenBank/DDBJ whole genome shotgun (WGS) entry which is preliminary data.</text>
</comment>
<proteinExistence type="inferred from homology"/>
<dbReference type="EC" id="5.3.1.9" evidence="4"/>
<evidence type="ECO:0000313" key="7">
    <source>
        <dbReference type="Proteomes" id="UP001501195"/>
    </source>
</evidence>
<comment type="catalytic activity">
    <reaction evidence="4">
        <text>alpha-D-glucose 6-phosphate = beta-D-fructose 6-phosphate</text>
        <dbReference type="Rhea" id="RHEA:11816"/>
        <dbReference type="ChEBI" id="CHEBI:57634"/>
        <dbReference type="ChEBI" id="CHEBI:58225"/>
        <dbReference type="EC" id="5.3.1.9"/>
    </reaction>
</comment>
<evidence type="ECO:0000313" key="6">
    <source>
        <dbReference type="EMBL" id="GAA4987909.1"/>
    </source>
</evidence>
<dbReference type="PROSITE" id="PS51463">
    <property type="entry name" value="P_GLUCOSE_ISOMERASE_3"/>
    <property type="match status" value="1"/>
</dbReference>
<feature type="domain" description="SIS" evidence="5">
    <location>
        <begin position="71"/>
        <end position="236"/>
    </location>
</feature>
<organism evidence="6 7">
    <name type="scientific">Kineococcus glutinatus</name>
    <dbReference type="NCBI Taxonomy" id="1070872"/>
    <lineage>
        <taxon>Bacteria</taxon>
        <taxon>Bacillati</taxon>
        <taxon>Actinomycetota</taxon>
        <taxon>Actinomycetes</taxon>
        <taxon>Kineosporiales</taxon>
        <taxon>Kineosporiaceae</taxon>
        <taxon>Kineococcus</taxon>
    </lineage>
</organism>
<evidence type="ECO:0000259" key="5">
    <source>
        <dbReference type="PROSITE" id="PS51464"/>
    </source>
</evidence>
<dbReference type="InterPro" id="IPR046348">
    <property type="entry name" value="SIS_dom_sf"/>
</dbReference>
<dbReference type="InterPro" id="IPR001672">
    <property type="entry name" value="G6P_Isomerase"/>
</dbReference>
<dbReference type="InterPro" id="IPR001347">
    <property type="entry name" value="SIS_dom"/>
</dbReference>
<dbReference type="RefSeq" id="WP_345713177.1">
    <property type="nucleotide sequence ID" value="NZ_BAABIL010000448.1"/>
</dbReference>
<comment type="pathway">
    <text evidence="4">Carbohydrate degradation; glycolysis; D-glyceraldehyde 3-phosphate and glycerone phosphate from D-glucose: step 2/4.</text>
</comment>
<dbReference type="Pfam" id="PF00342">
    <property type="entry name" value="PGI"/>
    <property type="match status" value="1"/>
</dbReference>
<evidence type="ECO:0000256" key="2">
    <source>
        <dbReference type="ARBA" id="ARBA00023152"/>
    </source>
</evidence>
<dbReference type="Gene3D" id="3.40.50.10490">
    <property type="entry name" value="Glucose-6-phosphate isomerase like protein, domain 1"/>
    <property type="match status" value="3"/>
</dbReference>
<evidence type="ECO:0000256" key="4">
    <source>
        <dbReference type="RuleBase" id="RU000612"/>
    </source>
</evidence>
<reference evidence="7" key="1">
    <citation type="journal article" date="2019" name="Int. J. Syst. Evol. Microbiol.">
        <title>The Global Catalogue of Microorganisms (GCM) 10K type strain sequencing project: providing services to taxonomists for standard genome sequencing and annotation.</title>
        <authorList>
            <consortium name="The Broad Institute Genomics Platform"/>
            <consortium name="The Broad Institute Genome Sequencing Center for Infectious Disease"/>
            <person name="Wu L."/>
            <person name="Ma J."/>
        </authorList>
    </citation>
    <scope>NUCLEOTIDE SEQUENCE [LARGE SCALE GENOMIC DNA]</scope>
    <source>
        <strain evidence="7">JCM 18126</strain>
    </source>
</reference>
<dbReference type="PROSITE" id="PS51464">
    <property type="entry name" value="SIS"/>
    <property type="match status" value="1"/>
</dbReference>
<evidence type="ECO:0000256" key="3">
    <source>
        <dbReference type="ARBA" id="ARBA00023235"/>
    </source>
</evidence>
<protein>
    <recommendedName>
        <fullName evidence="4">Glucose-6-phosphate isomerase</fullName>
        <ecNumber evidence="4">5.3.1.9</ecNumber>
    </recommendedName>
</protein>
<evidence type="ECO:0000256" key="1">
    <source>
        <dbReference type="ARBA" id="ARBA00022432"/>
    </source>
</evidence>
<gene>
    <name evidence="6" type="ORF">GCM10023225_27220</name>
</gene>